<feature type="compositionally biased region" description="Polar residues" evidence="1">
    <location>
        <begin position="82"/>
        <end position="94"/>
    </location>
</feature>
<feature type="compositionally biased region" description="Basic and acidic residues" evidence="1">
    <location>
        <begin position="95"/>
        <end position="114"/>
    </location>
</feature>
<keyword evidence="3" id="KW-1185">Reference proteome</keyword>
<evidence type="ECO:0000313" key="3">
    <source>
        <dbReference type="Proteomes" id="UP000006882"/>
    </source>
</evidence>
<evidence type="ECO:0000313" key="2">
    <source>
        <dbReference type="EMBL" id="ONI04884.1"/>
    </source>
</evidence>
<feature type="region of interest" description="Disordered" evidence="1">
    <location>
        <begin position="19"/>
        <end position="65"/>
    </location>
</feature>
<dbReference type="EMBL" id="CM007656">
    <property type="protein sequence ID" value="ONI04884.1"/>
    <property type="molecule type" value="Genomic_DNA"/>
</dbReference>
<name>A0A251NZU6_PRUPE</name>
<gene>
    <name evidence="2" type="ORF">PRUPE_6G345900</name>
</gene>
<feature type="region of interest" description="Disordered" evidence="1">
    <location>
        <begin position="82"/>
        <end position="138"/>
    </location>
</feature>
<dbReference type="PANTHER" id="PTHR36746:SF3">
    <property type="entry name" value="DUF4005 DOMAIN-CONTAINING PROTEIN"/>
    <property type="match status" value="1"/>
</dbReference>
<dbReference type="Gramene" id="ONI04884">
    <property type="protein sequence ID" value="ONI04884"/>
    <property type="gene ID" value="PRUPE_6G345900"/>
</dbReference>
<dbReference type="AlphaFoldDB" id="A0A251NZU6"/>
<protein>
    <submittedName>
        <fullName evidence="2">Uncharacterized protein</fullName>
    </submittedName>
</protein>
<feature type="compositionally biased region" description="Basic and acidic residues" evidence="1">
    <location>
        <begin position="32"/>
        <end position="65"/>
    </location>
</feature>
<proteinExistence type="predicted"/>
<dbReference type="Proteomes" id="UP000006882">
    <property type="component" value="Chromosome G6"/>
</dbReference>
<organism evidence="2 3">
    <name type="scientific">Prunus persica</name>
    <name type="common">Peach</name>
    <name type="synonym">Amygdalus persica</name>
    <dbReference type="NCBI Taxonomy" id="3760"/>
    <lineage>
        <taxon>Eukaryota</taxon>
        <taxon>Viridiplantae</taxon>
        <taxon>Streptophyta</taxon>
        <taxon>Embryophyta</taxon>
        <taxon>Tracheophyta</taxon>
        <taxon>Spermatophyta</taxon>
        <taxon>Magnoliopsida</taxon>
        <taxon>eudicotyledons</taxon>
        <taxon>Gunneridae</taxon>
        <taxon>Pentapetalae</taxon>
        <taxon>rosids</taxon>
        <taxon>fabids</taxon>
        <taxon>Rosales</taxon>
        <taxon>Rosaceae</taxon>
        <taxon>Amygdaloideae</taxon>
        <taxon>Amygdaleae</taxon>
        <taxon>Prunus</taxon>
    </lineage>
</organism>
<dbReference type="PANTHER" id="PTHR36746">
    <property type="entry name" value="BNAC04G51760D PROTEIN"/>
    <property type="match status" value="1"/>
</dbReference>
<accession>A0A251NZU6</accession>
<sequence length="138" mass="15185">MSGCGKICSALCCSTGQTYDPHHRMSKPSLPTHDHKAQKANDHHVSKPHGNKQEGHPSSELETNDRFSDYIYLAKKKIRHSMTNLGGSSNSKANSVHDSKGEEATKDTFSDYIKRVKSKIKKTTSSNGSRKNLKGKTG</sequence>
<reference evidence="2 3" key="1">
    <citation type="journal article" date="2013" name="Nat. Genet.">
        <title>The high-quality draft genome of peach (Prunus persica) identifies unique patterns of genetic diversity, domestication and genome evolution.</title>
        <authorList>
            <consortium name="International Peach Genome Initiative"/>
            <person name="Verde I."/>
            <person name="Abbott A.G."/>
            <person name="Scalabrin S."/>
            <person name="Jung S."/>
            <person name="Shu S."/>
            <person name="Marroni F."/>
            <person name="Zhebentyayeva T."/>
            <person name="Dettori M.T."/>
            <person name="Grimwood J."/>
            <person name="Cattonaro F."/>
            <person name="Zuccolo A."/>
            <person name="Rossini L."/>
            <person name="Jenkins J."/>
            <person name="Vendramin E."/>
            <person name="Meisel L.A."/>
            <person name="Decroocq V."/>
            <person name="Sosinski B."/>
            <person name="Prochnik S."/>
            <person name="Mitros T."/>
            <person name="Policriti A."/>
            <person name="Cipriani G."/>
            <person name="Dondini L."/>
            <person name="Ficklin S."/>
            <person name="Goodstein D.M."/>
            <person name="Xuan P."/>
            <person name="Del Fabbro C."/>
            <person name="Aramini V."/>
            <person name="Copetti D."/>
            <person name="Gonzalez S."/>
            <person name="Horner D.S."/>
            <person name="Falchi R."/>
            <person name="Lucas S."/>
            <person name="Mica E."/>
            <person name="Maldonado J."/>
            <person name="Lazzari B."/>
            <person name="Bielenberg D."/>
            <person name="Pirona R."/>
            <person name="Miculan M."/>
            <person name="Barakat A."/>
            <person name="Testolin R."/>
            <person name="Stella A."/>
            <person name="Tartarini S."/>
            <person name="Tonutti P."/>
            <person name="Arus P."/>
            <person name="Orellana A."/>
            <person name="Wells C."/>
            <person name="Main D."/>
            <person name="Vizzotto G."/>
            <person name="Silva H."/>
            <person name="Salamini F."/>
            <person name="Schmutz J."/>
            <person name="Morgante M."/>
            <person name="Rokhsar D.S."/>
        </authorList>
    </citation>
    <scope>NUCLEOTIDE SEQUENCE [LARGE SCALE GENOMIC DNA]</scope>
    <source>
        <strain evidence="3">cv. Nemared</strain>
    </source>
</reference>
<evidence type="ECO:0000256" key="1">
    <source>
        <dbReference type="SAM" id="MobiDB-lite"/>
    </source>
</evidence>